<reference evidence="3 4" key="1">
    <citation type="submission" date="2018-12" db="EMBL/GenBank/DDBJ databases">
        <title>Bacillus chawlae sp. nov., Bacillus glennii sp. nov., and Bacillus saganii sp. nov. Isolated from the Vehicle Assembly Building at Kennedy Space Center where the Viking Spacecraft were Assembled.</title>
        <authorList>
            <person name="Seuylemezian A."/>
            <person name="Vaishampayan P."/>
        </authorList>
    </citation>
    <scope>NUCLEOTIDE SEQUENCE [LARGE SCALE GENOMIC DNA]</scope>
    <source>
        <strain evidence="3 4">L5</strain>
    </source>
</reference>
<feature type="domain" description="Probable transposase IS891/IS1136/IS1341" evidence="1">
    <location>
        <begin position="187"/>
        <end position="245"/>
    </location>
</feature>
<evidence type="ECO:0000259" key="1">
    <source>
        <dbReference type="Pfam" id="PF01385"/>
    </source>
</evidence>
<evidence type="ECO:0000259" key="2">
    <source>
        <dbReference type="Pfam" id="PF12323"/>
    </source>
</evidence>
<evidence type="ECO:0000313" key="4">
    <source>
        <dbReference type="Proteomes" id="UP000267430"/>
    </source>
</evidence>
<dbReference type="OrthoDB" id="56768at2"/>
<sequence length="279" mass="32135">MLRFAYKFRLNPTDIQATLINKTIGCCRFVCNQALAKQNEKIGFWFVVQEMVQNGQLTENRWKSDFFHASNAQKELTSMLNEVDSTALKSTLQDLGKAFKEFYHKSKGKPRFKSKKNKTQSYKAKCNYNKGIGTVRMKRIEKKDFLLLPNIGWVKVAKSREVRGKILSATVRKSATGKYFVSILTEQEIETVQDSMFEIGIDLGLKEFATFSDGATISNPKWFRSLEEKLVKAQRILSRRKMGSSMERALGCRIKCPVDIERDSLLSANYRSPHQNRCW</sequence>
<evidence type="ECO:0000313" key="3">
    <source>
        <dbReference type="EMBL" id="RUQ27142.1"/>
    </source>
</evidence>
<dbReference type="NCBIfam" id="NF040570">
    <property type="entry name" value="guided_TnpB"/>
    <property type="match status" value="1"/>
</dbReference>
<keyword evidence="4" id="KW-1185">Reference proteome</keyword>
<gene>
    <name evidence="3" type="ORF">ELQ35_17490</name>
</gene>
<dbReference type="Pfam" id="PF01385">
    <property type="entry name" value="OrfB_IS605"/>
    <property type="match status" value="1"/>
</dbReference>
<dbReference type="InterPro" id="IPR021027">
    <property type="entry name" value="Transposase_put_HTH"/>
</dbReference>
<dbReference type="EMBL" id="RYZZ01000030">
    <property type="protein sequence ID" value="RUQ27142.1"/>
    <property type="molecule type" value="Genomic_DNA"/>
</dbReference>
<organism evidence="3 4">
    <name type="scientific">Peribacillus cavernae</name>
    <dbReference type="NCBI Taxonomy" id="1674310"/>
    <lineage>
        <taxon>Bacteria</taxon>
        <taxon>Bacillati</taxon>
        <taxon>Bacillota</taxon>
        <taxon>Bacilli</taxon>
        <taxon>Bacillales</taxon>
        <taxon>Bacillaceae</taxon>
        <taxon>Peribacillus</taxon>
    </lineage>
</organism>
<dbReference type="Pfam" id="PF12323">
    <property type="entry name" value="HTH_OrfB_IS605"/>
    <property type="match status" value="1"/>
</dbReference>
<protein>
    <submittedName>
        <fullName evidence="3">Transposase</fullName>
    </submittedName>
</protein>
<dbReference type="RefSeq" id="WP_126866473.1">
    <property type="nucleotide sequence ID" value="NZ_JAUSTX010000009.1"/>
</dbReference>
<dbReference type="Proteomes" id="UP000267430">
    <property type="component" value="Unassembled WGS sequence"/>
</dbReference>
<proteinExistence type="predicted"/>
<dbReference type="InterPro" id="IPR001959">
    <property type="entry name" value="Transposase"/>
</dbReference>
<dbReference type="AlphaFoldDB" id="A0A433HFY5"/>
<comment type="caution">
    <text evidence="3">The sequence shown here is derived from an EMBL/GenBank/DDBJ whole genome shotgun (WGS) entry which is preliminary data.</text>
</comment>
<name>A0A433HFY5_9BACI</name>
<feature type="domain" description="Transposase putative helix-turn-helix" evidence="2">
    <location>
        <begin position="1"/>
        <end position="41"/>
    </location>
</feature>
<accession>A0A433HFY5</accession>